<evidence type="ECO:0000313" key="2">
    <source>
        <dbReference type="EMBL" id="PTQ34167.1"/>
    </source>
</evidence>
<reference evidence="2" key="2">
    <citation type="submission" date="2017-12" db="EMBL/GenBank/DDBJ databases">
        <title>WGS assembly of Marchantia polymorpha.</title>
        <authorList>
            <person name="Bowman J.L."/>
            <person name="Kohchi T."/>
            <person name="Yamato K.T."/>
            <person name="Jenkins J."/>
            <person name="Shu S."/>
            <person name="Ishizaki K."/>
            <person name="Yamaoka S."/>
            <person name="Nishihama R."/>
            <person name="Nakamura Y."/>
            <person name="Berger F."/>
            <person name="Adam C."/>
            <person name="Aki S.S."/>
            <person name="Althoff F."/>
            <person name="Araki T."/>
            <person name="Arteaga-Vazquez M.A."/>
            <person name="Balasubrmanian S."/>
            <person name="Bauer D."/>
            <person name="Boehm C.R."/>
            <person name="Briginshaw L."/>
            <person name="Caballero-Perez J."/>
            <person name="Catarino B."/>
            <person name="Chen F."/>
            <person name="Chiyoda S."/>
            <person name="Chovatia M."/>
            <person name="Davies K.M."/>
            <person name="Delmans M."/>
            <person name="Demura T."/>
            <person name="Dierschke T."/>
            <person name="Dolan L."/>
            <person name="Dorantes-Acosta A.E."/>
            <person name="Eklund D.M."/>
            <person name="Florent S.N."/>
            <person name="Flores-Sandoval E."/>
            <person name="Fujiyama A."/>
            <person name="Fukuzawa H."/>
            <person name="Galik B."/>
            <person name="Grimanelli D."/>
            <person name="Grimwood J."/>
            <person name="Grossniklaus U."/>
            <person name="Hamada T."/>
            <person name="Haseloff J."/>
            <person name="Hetherington A.J."/>
            <person name="Higo A."/>
            <person name="Hirakawa Y."/>
            <person name="Hundley H.N."/>
            <person name="Ikeda Y."/>
            <person name="Inoue K."/>
            <person name="Inoue S."/>
            <person name="Ishida S."/>
            <person name="Jia Q."/>
            <person name="Kakita M."/>
            <person name="Kanazawa T."/>
            <person name="Kawai Y."/>
            <person name="Kawashima T."/>
            <person name="Kennedy M."/>
            <person name="Kinose K."/>
            <person name="Kinoshita T."/>
            <person name="Kohara Y."/>
            <person name="Koide E."/>
            <person name="Komatsu K."/>
            <person name="Kopischke S."/>
            <person name="Kubo M."/>
            <person name="Kyozuka J."/>
            <person name="Lagercrantz U."/>
            <person name="Lin S.S."/>
            <person name="Lindquist E."/>
            <person name="Lipzen A.M."/>
            <person name="Lu C."/>
            <person name="Luna E.D."/>
            <person name="Martienssen R.A."/>
            <person name="Minamino N."/>
            <person name="Mizutani M."/>
            <person name="Mizutani M."/>
            <person name="Mochizuki N."/>
            <person name="Monte I."/>
            <person name="Mosher R."/>
            <person name="Nagasaki H."/>
            <person name="Nakagami H."/>
            <person name="Naramoto S."/>
            <person name="Nishitani K."/>
            <person name="Ohtani M."/>
            <person name="Okamoto T."/>
            <person name="Okumura M."/>
            <person name="Phillips J."/>
            <person name="Pollak B."/>
            <person name="Reinders A."/>
            <person name="Roevekamp M."/>
            <person name="Sano R."/>
            <person name="Sawa S."/>
            <person name="Schmid M.W."/>
            <person name="Shirakawa M."/>
            <person name="Solano R."/>
            <person name="Spunde A."/>
            <person name="Suetsugu N."/>
            <person name="Sugano S."/>
            <person name="Sugiyama A."/>
            <person name="Sun R."/>
            <person name="Suzuki Y."/>
            <person name="Takenaka M."/>
            <person name="Takezawa D."/>
            <person name="Tomogane H."/>
            <person name="Tsuzuki M."/>
            <person name="Ueda T."/>
            <person name="Umeda M."/>
            <person name="Ward J.M."/>
            <person name="Watanabe Y."/>
            <person name="Yazaki K."/>
            <person name="Yokoyama R."/>
            <person name="Yoshitake Y."/>
            <person name="Yotsui I."/>
            <person name="Zachgo S."/>
            <person name="Schmutz J."/>
        </authorList>
    </citation>
    <scope>NUCLEOTIDE SEQUENCE [LARGE SCALE GENOMIC DNA]</scope>
    <source>
        <strain evidence="2">Tak-1</strain>
    </source>
</reference>
<gene>
    <name evidence="2" type="ORF">MARPO_0082s0019</name>
</gene>
<dbReference type="Gramene" id="Mp2g15230.2">
    <property type="protein sequence ID" value="Mp2g15230.2.cds1"/>
    <property type="gene ID" value="Mp2g15230"/>
</dbReference>
<reference evidence="3" key="1">
    <citation type="journal article" date="2017" name="Cell">
        <title>Insights into land plant evolution garnered from the Marchantia polymorpha genome.</title>
        <authorList>
            <person name="Bowman J.L."/>
            <person name="Kohchi T."/>
            <person name="Yamato K.T."/>
            <person name="Jenkins J."/>
            <person name="Shu S."/>
            <person name="Ishizaki K."/>
            <person name="Yamaoka S."/>
            <person name="Nishihama R."/>
            <person name="Nakamura Y."/>
            <person name="Berger F."/>
            <person name="Adam C."/>
            <person name="Aki S.S."/>
            <person name="Althoff F."/>
            <person name="Araki T."/>
            <person name="Arteaga-Vazquez M.A."/>
            <person name="Balasubrmanian S."/>
            <person name="Barry K."/>
            <person name="Bauer D."/>
            <person name="Boehm C.R."/>
            <person name="Briginshaw L."/>
            <person name="Caballero-Perez J."/>
            <person name="Catarino B."/>
            <person name="Chen F."/>
            <person name="Chiyoda S."/>
            <person name="Chovatia M."/>
            <person name="Davies K.M."/>
            <person name="Delmans M."/>
            <person name="Demura T."/>
            <person name="Dierschke T."/>
            <person name="Dolan L."/>
            <person name="Dorantes-Acosta A.E."/>
            <person name="Eklund D.M."/>
            <person name="Florent S.N."/>
            <person name="Flores-Sandoval E."/>
            <person name="Fujiyama A."/>
            <person name="Fukuzawa H."/>
            <person name="Galik B."/>
            <person name="Grimanelli D."/>
            <person name="Grimwood J."/>
            <person name="Grossniklaus U."/>
            <person name="Hamada T."/>
            <person name="Haseloff J."/>
            <person name="Hetherington A.J."/>
            <person name="Higo A."/>
            <person name="Hirakawa Y."/>
            <person name="Hundley H.N."/>
            <person name="Ikeda Y."/>
            <person name="Inoue K."/>
            <person name="Inoue S.I."/>
            <person name="Ishida S."/>
            <person name="Jia Q."/>
            <person name="Kakita M."/>
            <person name="Kanazawa T."/>
            <person name="Kawai Y."/>
            <person name="Kawashima T."/>
            <person name="Kennedy M."/>
            <person name="Kinose K."/>
            <person name="Kinoshita T."/>
            <person name="Kohara Y."/>
            <person name="Koide E."/>
            <person name="Komatsu K."/>
            <person name="Kopischke S."/>
            <person name="Kubo M."/>
            <person name="Kyozuka J."/>
            <person name="Lagercrantz U."/>
            <person name="Lin S.S."/>
            <person name="Lindquist E."/>
            <person name="Lipzen A.M."/>
            <person name="Lu C.W."/>
            <person name="De Luna E."/>
            <person name="Martienssen R.A."/>
            <person name="Minamino N."/>
            <person name="Mizutani M."/>
            <person name="Mizutani M."/>
            <person name="Mochizuki N."/>
            <person name="Monte I."/>
            <person name="Mosher R."/>
            <person name="Nagasaki H."/>
            <person name="Nakagami H."/>
            <person name="Naramoto S."/>
            <person name="Nishitani K."/>
            <person name="Ohtani M."/>
            <person name="Okamoto T."/>
            <person name="Okumura M."/>
            <person name="Phillips J."/>
            <person name="Pollak B."/>
            <person name="Reinders A."/>
            <person name="Rovekamp M."/>
            <person name="Sano R."/>
            <person name="Sawa S."/>
            <person name="Schmid M.W."/>
            <person name="Shirakawa M."/>
            <person name="Solano R."/>
            <person name="Spunde A."/>
            <person name="Suetsugu N."/>
            <person name="Sugano S."/>
            <person name="Sugiyama A."/>
            <person name="Sun R."/>
            <person name="Suzuki Y."/>
            <person name="Takenaka M."/>
            <person name="Takezawa D."/>
            <person name="Tomogane H."/>
            <person name="Tsuzuki M."/>
            <person name="Ueda T."/>
            <person name="Umeda M."/>
            <person name="Ward J.M."/>
            <person name="Watanabe Y."/>
            <person name="Yazaki K."/>
            <person name="Yokoyama R."/>
            <person name="Yoshitake Y."/>
            <person name="Yotsui I."/>
            <person name="Zachgo S."/>
            <person name="Schmutz J."/>
        </authorList>
    </citation>
    <scope>NUCLEOTIDE SEQUENCE [LARGE SCALE GENOMIC DNA]</scope>
    <source>
        <strain evidence="3">Tak-1</strain>
    </source>
</reference>
<evidence type="ECO:0008006" key="4">
    <source>
        <dbReference type="Google" id="ProtNLM"/>
    </source>
</evidence>
<dbReference type="Proteomes" id="UP000244005">
    <property type="component" value="Unassembled WGS sequence"/>
</dbReference>
<name>A0A2R6WJX8_MARPO</name>
<feature type="signal peptide" evidence="1">
    <location>
        <begin position="1"/>
        <end position="23"/>
    </location>
</feature>
<feature type="chain" id="PRO_5041804596" description="Pherophorin domain-containing protein" evidence="1">
    <location>
        <begin position="24"/>
        <end position="189"/>
    </location>
</feature>
<proteinExistence type="predicted"/>
<dbReference type="Gramene" id="Mp2g15230.1">
    <property type="protein sequence ID" value="Mp2g15230.1.cds1"/>
    <property type="gene ID" value="Mp2g15230"/>
</dbReference>
<sequence>MKMSVRLSLCLLLLQAVLPWALGADIFGFPGKGGYCKGPAYMCKDIGPQKCCDFTNLQVQYIRWKGIGTTNLGIAYTGGKCSKKLTFGCGQNDRCLKTEGTSGGSWKKGCGDRHHLEAQDDAQCESTVTPNAVSYTDTSSRRTFVLNTADVVDAFMKLESLETDLARVEFLLGHGVHVSVMEDEMHMAE</sequence>
<keyword evidence="1" id="KW-0732">Signal</keyword>
<evidence type="ECO:0000256" key="1">
    <source>
        <dbReference type="SAM" id="SignalP"/>
    </source>
</evidence>
<dbReference type="EMBL" id="KZ772754">
    <property type="protein sequence ID" value="PTQ34167.1"/>
    <property type="molecule type" value="Genomic_DNA"/>
</dbReference>
<evidence type="ECO:0000313" key="3">
    <source>
        <dbReference type="Proteomes" id="UP000244005"/>
    </source>
</evidence>
<dbReference type="OrthoDB" id="10309752at2759"/>
<dbReference type="AlphaFoldDB" id="A0A2R6WJX8"/>
<protein>
    <recommendedName>
        <fullName evidence="4">Pherophorin domain-containing protein</fullName>
    </recommendedName>
</protein>
<dbReference type="EMBL" id="KZ772754">
    <property type="protein sequence ID" value="PTQ34166.1"/>
    <property type="molecule type" value="Genomic_DNA"/>
</dbReference>
<accession>A0A2R6WJX8</accession>
<organism evidence="2 3">
    <name type="scientific">Marchantia polymorpha</name>
    <name type="common">Common liverwort</name>
    <name type="synonym">Marchantia aquatica</name>
    <dbReference type="NCBI Taxonomy" id="3197"/>
    <lineage>
        <taxon>Eukaryota</taxon>
        <taxon>Viridiplantae</taxon>
        <taxon>Streptophyta</taxon>
        <taxon>Embryophyta</taxon>
        <taxon>Marchantiophyta</taxon>
        <taxon>Marchantiopsida</taxon>
        <taxon>Marchantiidae</taxon>
        <taxon>Marchantiales</taxon>
        <taxon>Marchantiaceae</taxon>
        <taxon>Marchantia</taxon>
    </lineage>
</organism>
<keyword evidence="3" id="KW-1185">Reference proteome</keyword>